<comment type="caution">
    <text evidence="2">The sequence shown here is derived from an EMBL/GenBank/DDBJ whole genome shotgun (WGS) entry which is preliminary data.</text>
</comment>
<reference evidence="2" key="1">
    <citation type="submission" date="2021-01" db="EMBL/GenBank/DDBJ databases">
        <title>Whole genome shotgun sequence of Virgisporangium aurantiacum NBRC 16421.</title>
        <authorList>
            <person name="Komaki H."/>
            <person name="Tamura T."/>
        </authorList>
    </citation>
    <scope>NUCLEOTIDE SEQUENCE</scope>
    <source>
        <strain evidence="2">NBRC 16421</strain>
    </source>
</reference>
<evidence type="ECO:0000313" key="3">
    <source>
        <dbReference type="Proteomes" id="UP000612585"/>
    </source>
</evidence>
<sequence>MSADESGTLLPMSSGLRPSTRRVERTVLPAGQTRDLRDAVYLLYGQAGCPRLDDLASMIADDDTLPGAPGKDAIGKIVAGDGPAAERDVVSVAAALARAAGRSDAAAVAERIRQLWTAAWIAPPNPEPAPLGKRIPDCDPIALEVHPAITVARSAGAVGPPGDFGDQLPAYVERAHDARLREAADEVCNGGSMLVTLVGGSSTGKTRACWEIARYIEAQQPGRWRLWHPYDPARSDAAAGAIEHVGPATIVWLNEAQHYLDPPDPRLGERIAAGLRTLLGDPGRGPVLVVATLWPHHWAALTTRPTARQPDPLSQARDLLTAGALVTIPDSFSASEVAALARAGNDERLLQAAAHAKGGRITQFLAGVPLLQERYANAQATARAIIDVATDARRLGHPSAIPHALLEQAAPGYLTDHEWDQAGDDWLEQALAYTAAPCNGIPGPLVRIRPQPGHPSAGPCYRLADYLEQTGHADRAGLVPPGAFWDAVATTVTNLATLRQLAEAASARGRLYRADQLYRTAADRGDTIALGRLAWLREQAGDLAEAERLWRVAADKDAAGALYQVVRLRKNAGDLAEAERLALSAADRGDIVALNQLIGLREKTGDLAEAERLALLAADRASAVGADHRAWLQQTAGDLTQTEQVALLAAARGSARALARLAQSREQTGDPAGAERLALLAADRGDTAALTGLAWVRARENDQAEAERLALLAADRGDAATLTMFAWLRTLAGDLSEAERLYSMAADRGDGSALCWLAERRAEQGCPVEAERLALLAADRGDPLALNNLVRSLERAGDQAKRLALVAADRGNTFALTLLADLRQEAGDLSEAERLYRIAADRGDATALKRLAERREDQGDPVEAERLAADRHDATALKRLAERREDQGDPVEAERLALLAADHGNPDALNDLVWRRGDQGNATEAERLALVAADHGHAGTLGHLTQLLLTAGDPVRAKLLQRYGLTDDGAISPEWD</sequence>
<accession>A0A8J3Z8R0</accession>
<evidence type="ECO:0000313" key="2">
    <source>
        <dbReference type="EMBL" id="GIJ57276.1"/>
    </source>
</evidence>
<keyword evidence="3" id="KW-1185">Reference proteome</keyword>
<gene>
    <name evidence="2" type="ORF">Vau01_047920</name>
</gene>
<dbReference type="InterPro" id="IPR011990">
    <property type="entry name" value="TPR-like_helical_dom_sf"/>
</dbReference>
<organism evidence="2 3">
    <name type="scientific">Virgisporangium aurantiacum</name>
    <dbReference type="NCBI Taxonomy" id="175570"/>
    <lineage>
        <taxon>Bacteria</taxon>
        <taxon>Bacillati</taxon>
        <taxon>Actinomycetota</taxon>
        <taxon>Actinomycetes</taxon>
        <taxon>Micromonosporales</taxon>
        <taxon>Micromonosporaceae</taxon>
        <taxon>Virgisporangium</taxon>
    </lineage>
</organism>
<dbReference type="Gene3D" id="1.25.40.10">
    <property type="entry name" value="Tetratricopeptide repeat domain"/>
    <property type="match status" value="3"/>
</dbReference>
<evidence type="ECO:0000256" key="1">
    <source>
        <dbReference type="SAM" id="MobiDB-lite"/>
    </source>
</evidence>
<dbReference type="SUPFAM" id="SSF81901">
    <property type="entry name" value="HCP-like"/>
    <property type="match status" value="3"/>
</dbReference>
<dbReference type="InterPro" id="IPR050767">
    <property type="entry name" value="Sel1_AlgK"/>
</dbReference>
<proteinExistence type="predicted"/>
<dbReference type="EMBL" id="BOPG01000030">
    <property type="protein sequence ID" value="GIJ57276.1"/>
    <property type="molecule type" value="Genomic_DNA"/>
</dbReference>
<feature type="region of interest" description="Disordered" evidence="1">
    <location>
        <begin position="1"/>
        <end position="26"/>
    </location>
</feature>
<evidence type="ECO:0008006" key="4">
    <source>
        <dbReference type="Google" id="ProtNLM"/>
    </source>
</evidence>
<dbReference type="AlphaFoldDB" id="A0A8J3Z8R0"/>
<name>A0A8J3Z8R0_9ACTN</name>
<dbReference type="PANTHER" id="PTHR11102:SF160">
    <property type="entry name" value="ERAD-ASSOCIATED E3 UBIQUITIN-PROTEIN LIGASE COMPONENT HRD3"/>
    <property type="match status" value="1"/>
</dbReference>
<dbReference type="Proteomes" id="UP000612585">
    <property type="component" value="Unassembled WGS sequence"/>
</dbReference>
<dbReference type="PANTHER" id="PTHR11102">
    <property type="entry name" value="SEL-1-LIKE PROTEIN"/>
    <property type="match status" value="1"/>
</dbReference>
<protein>
    <recommendedName>
        <fullName evidence="4">TPR repeat</fullName>
    </recommendedName>
</protein>